<sequence length="203" mass="21668">VYRCVNANVTNAERVPNGLKFNGVGGGAVWPVARQGQTRRYQFANYRFTLVATVTIDALPKDASPVLGAGLEGPGDTKLLGLSYDKNRQWQPLYGAAPVSPTGSWELHKKYHVVLTMADRQGSVYVDGQSLAGSGNTIVRGATLPDISHFYIGGPQSNGAPTDSRVTVTNVLLYNRRLSAGEIRTLFLSQDMIGTDGDAGNAA</sequence>
<dbReference type="AlphaFoldDB" id="A0A3R7N4S8"/>
<name>A0A3R7N4S8_TRYRA</name>
<comment type="caution">
    <text evidence="2">The sequence shown here is derived from an EMBL/GenBank/DDBJ whole genome shotgun (WGS) entry which is preliminary data.</text>
</comment>
<dbReference type="Proteomes" id="UP000283634">
    <property type="component" value="Unassembled WGS sequence"/>
</dbReference>
<evidence type="ECO:0000259" key="1">
    <source>
        <dbReference type="Pfam" id="PF22925"/>
    </source>
</evidence>
<organism evidence="2 3">
    <name type="scientific">Trypanosoma rangeli</name>
    <dbReference type="NCBI Taxonomy" id="5698"/>
    <lineage>
        <taxon>Eukaryota</taxon>
        <taxon>Discoba</taxon>
        <taxon>Euglenozoa</taxon>
        <taxon>Kinetoplastea</taxon>
        <taxon>Metakinetoplastina</taxon>
        <taxon>Trypanosomatida</taxon>
        <taxon>Trypanosomatidae</taxon>
        <taxon>Trypanosoma</taxon>
        <taxon>Herpetosoma</taxon>
    </lineage>
</organism>
<gene>
    <name evidence="2" type="ORF">TraAM80_07779</name>
</gene>
<dbReference type="InterPro" id="IPR055239">
    <property type="entry name" value="TS_C"/>
</dbReference>
<keyword evidence="3" id="KW-1185">Reference proteome</keyword>
<dbReference type="Pfam" id="PF22925">
    <property type="entry name" value="TS_C"/>
    <property type="match status" value="1"/>
</dbReference>
<dbReference type="OrthoDB" id="252307at2759"/>
<dbReference type="Gene3D" id="2.60.120.200">
    <property type="match status" value="1"/>
</dbReference>
<dbReference type="PRINTS" id="PR01803">
    <property type="entry name" value="TCSIALIDASE"/>
</dbReference>
<dbReference type="GeneID" id="40331712"/>
<dbReference type="GO" id="GO:0004308">
    <property type="term" value="F:exo-alpha-sialidase activity"/>
    <property type="evidence" value="ECO:0007669"/>
    <property type="project" value="InterPro"/>
</dbReference>
<reference evidence="2 3" key="1">
    <citation type="journal article" date="2018" name="BMC Genomics">
        <title>Genomic comparison of Trypanosoma conorhini and Trypanosoma rangeli to Trypanosoma cruzi strains of high and low virulence.</title>
        <authorList>
            <person name="Bradwell K.R."/>
            <person name="Koparde V.N."/>
            <person name="Matveyev A.V."/>
            <person name="Serrano M.G."/>
            <person name="Alves J.M."/>
            <person name="Parikh H."/>
            <person name="Huang B."/>
            <person name="Lee V."/>
            <person name="Espinosa-Alvarez O."/>
            <person name="Ortiz P.A."/>
            <person name="Costa-Martins A.G."/>
            <person name="Teixeira M.M."/>
            <person name="Buck G.A."/>
        </authorList>
    </citation>
    <scope>NUCLEOTIDE SEQUENCE [LARGE SCALE GENOMIC DNA]</scope>
    <source>
        <strain evidence="2 3">AM80</strain>
    </source>
</reference>
<accession>A0A3R7N4S8</accession>
<proteinExistence type="predicted"/>
<protein>
    <submittedName>
        <fullName evidence="2">Sialidase</fullName>
    </submittedName>
</protein>
<feature type="non-terminal residue" evidence="2">
    <location>
        <position position="1"/>
    </location>
</feature>
<dbReference type="SUPFAM" id="SSF49899">
    <property type="entry name" value="Concanavalin A-like lectins/glucanases"/>
    <property type="match status" value="1"/>
</dbReference>
<evidence type="ECO:0000313" key="2">
    <source>
        <dbReference type="EMBL" id="RNF00168.1"/>
    </source>
</evidence>
<dbReference type="VEuPathDB" id="TriTrypDB:TRSC58_07019"/>
<dbReference type="RefSeq" id="XP_029235612.1">
    <property type="nucleotide sequence ID" value="XM_029384557.1"/>
</dbReference>
<dbReference type="EMBL" id="MKGL01000341">
    <property type="protein sequence ID" value="RNF00168.1"/>
    <property type="molecule type" value="Genomic_DNA"/>
</dbReference>
<dbReference type="InterPro" id="IPR013320">
    <property type="entry name" value="ConA-like_dom_sf"/>
</dbReference>
<feature type="domain" description="Trans-sialidase C-terminal" evidence="1">
    <location>
        <begin position="2"/>
        <end position="180"/>
    </location>
</feature>
<evidence type="ECO:0000313" key="3">
    <source>
        <dbReference type="Proteomes" id="UP000283634"/>
    </source>
</evidence>
<dbReference type="InterPro" id="IPR008377">
    <property type="entry name" value="Sialidase_trypan"/>
</dbReference>